<reference evidence="1" key="1">
    <citation type="submission" date="2023-04" db="EMBL/GenBank/DDBJ databases">
        <title>A chromosome-level genome assembly of the parasitoid wasp Eretmocerus hayati.</title>
        <authorList>
            <person name="Zhong Y."/>
            <person name="Liu S."/>
            <person name="Liu Y."/>
        </authorList>
    </citation>
    <scope>NUCLEOTIDE SEQUENCE</scope>
    <source>
        <strain evidence="1">ZJU_SS_LIU_2023</strain>
    </source>
</reference>
<gene>
    <name evidence="1" type="ORF">QAD02_002349</name>
</gene>
<evidence type="ECO:0000313" key="2">
    <source>
        <dbReference type="Proteomes" id="UP001239111"/>
    </source>
</evidence>
<keyword evidence="2" id="KW-1185">Reference proteome</keyword>
<comment type="caution">
    <text evidence="1">The sequence shown here is derived from an EMBL/GenBank/DDBJ whole genome shotgun (WGS) entry which is preliminary data.</text>
</comment>
<sequence>MFDQEFGRMFKDSTNAFISEFPSFFEKRLIYRAKFYNPKLFEKYRSEKNDSLKALLILIELVPQPASVVLSRSKKPASAGQTRSKKCLDIESQQSKDEDISMKKNKYEKRKLKQQTIPSQNFFLKYATCWPMGRIDFFVVAENAIFSRKDTTNVISAFDLLFKVFHVFNLDYPPQILFSYHFIESFIYKGKQYTDGIITSLYVNLRNIEKMPVVEDETDSDSSSDTSK</sequence>
<accession>A0ACC2NIV3</accession>
<protein>
    <submittedName>
        <fullName evidence="1">Uncharacterized protein</fullName>
    </submittedName>
</protein>
<dbReference type="Proteomes" id="UP001239111">
    <property type="component" value="Chromosome 3"/>
</dbReference>
<dbReference type="EMBL" id="CM056743">
    <property type="protein sequence ID" value="KAJ8671090.1"/>
    <property type="molecule type" value="Genomic_DNA"/>
</dbReference>
<proteinExistence type="predicted"/>
<evidence type="ECO:0000313" key="1">
    <source>
        <dbReference type="EMBL" id="KAJ8671090.1"/>
    </source>
</evidence>
<name>A0ACC2NIV3_9HYME</name>
<organism evidence="1 2">
    <name type="scientific">Eretmocerus hayati</name>
    <dbReference type="NCBI Taxonomy" id="131215"/>
    <lineage>
        <taxon>Eukaryota</taxon>
        <taxon>Metazoa</taxon>
        <taxon>Ecdysozoa</taxon>
        <taxon>Arthropoda</taxon>
        <taxon>Hexapoda</taxon>
        <taxon>Insecta</taxon>
        <taxon>Pterygota</taxon>
        <taxon>Neoptera</taxon>
        <taxon>Endopterygota</taxon>
        <taxon>Hymenoptera</taxon>
        <taxon>Apocrita</taxon>
        <taxon>Proctotrupomorpha</taxon>
        <taxon>Chalcidoidea</taxon>
        <taxon>Aphelinidae</taxon>
        <taxon>Aphelininae</taxon>
        <taxon>Eretmocerus</taxon>
    </lineage>
</organism>